<dbReference type="SMART" id="SM00427">
    <property type="entry name" value="H2B"/>
    <property type="match status" value="1"/>
</dbReference>
<reference evidence="3 4" key="1">
    <citation type="journal article" date="2022" name="Nat. Plants">
        <title>Genomes of leafy and leafless Platanthera orchids illuminate the evolution of mycoheterotrophy.</title>
        <authorList>
            <person name="Li M.H."/>
            <person name="Liu K.W."/>
            <person name="Li Z."/>
            <person name="Lu H.C."/>
            <person name="Ye Q.L."/>
            <person name="Zhang D."/>
            <person name="Wang J.Y."/>
            <person name="Li Y.F."/>
            <person name="Zhong Z.M."/>
            <person name="Liu X."/>
            <person name="Yu X."/>
            <person name="Liu D.K."/>
            <person name="Tu X.D."/>
            <person name="Liu B."/>
            <person name="Hao Y."/>
            <person name="Liao X.Y."/>
            <person name="Jiang Y.T."/>
            <person name="Sun W.H."/>
            <person name="Chen J."/>
            <person name="Chen Y.Q."/>
            <person name="Ai Y."/>
            <person name="Zhai J.W."/>
            <person name="Wu S.S."/>
            <person name="Zhou Z."/>
            <person name="Hsiao Y.Y."/>
            <person name="Wu W.L."/>
            <person name="Chen Y.Y."/>
            <person name="Lin Y.F."/>
            <person name="Hsu J.L."/>
            <person name="Li C.Y."/>
            <person name="Wang Z.W."/>
            <person name="Zhao X."/>
            <person name="Zhong W.Y."/>
            <person name="Ma X.K."/>
            <person name="Ma L."/>
            <person name="Huang J."/>
            <person name="Chen G.Z."/>
            <person name="Huang M.Z."/>
            <person name="Huang L."/>
            <person name="Peng D.H."/>
            <person name="Luo Y.B."/>
            <person name="Zou S.Q."/>
            <person name="Chen S.P."/>
            <person name="Lan S."/>
            <person name="Tsai W.C."/>
            <person name="Van de Peer Y."/>
            <person name="Liu Z.J."/>
        </authorList>
    </citation>
    <scope>NUCLEOTIDE SEQUENCE [LARGE SCALE GENOMIC DNA]</scope>
    <source>
        <strain evidence="3">Lor288</strain>
    </source>
</reference>
<keyword evidence="4" id="KW-1185">Reference proteome</keyword>
<feature type="compositionally biased region" description="Basic and acidic residues" evidence="2">
    <location>
        <begin position="1"/>
        <end position="10"/>
    </location>
</feature>
<protein>
    <submittedName>
        <fullName evidence="3">Histone H2B</fullName>
    </submittedName>
</protein>
<dbReference type="Gene3D" id="1.10.20.10">
    <property type="entry name" value="Histone, subunit A"/>
    <property type="match status" value="1"/>
</dbReference>
<organism evidence="3 4">
    <name type="scientific">Platanthera guangdongensis</name>
    <dbReference type="NCBI Taxonomy" id="2320717"/>
    <lineage>
        <taxon>Eukaryota</taxon>
        <taxon>Viridiplantae</taxon>
        <taxon>Streptophyta</taxon>
        <taxon>Embryophyta</taxon>
        <taxon>Tracheophyta</taxon>
        <taxon>Spermatophyta</taxon>
        <taxon>Magnoliopsida</taxon>
        <taxon>Liliopsida</taxon>
        <taxon>Asparagales</taxon>
        <taxon>Orchidaceae</taxon>
        <taxon>Orchidoideae</taxon>
        <taxon>Orchideae</taxon>
        <taxon>Orchidinae</taxon>
        <taxon>Platanthera</taxon>
    </lineage>
</organism>
<dbReference type="EMBL" id="JBBWWR010000015">
    <property type="protein sequence ID" value="KAK8950273.1"/>
    <property type="molecule type" value="Genomic_DNA"/>
</dbReference>
<sequence>MSPEAEKTVEAAETTPPGKQPAAEKKNVEDYRIYILEALTEVYPGIGISSKTLSIINSVLNDIFEKIAQAPPRDARYGNKPAMTALEMQAAVSHVLPAELGKLALS</sequence>
<dbReference type="SUPFAM" id="SSF47113">
    <property type="entry name" value="Histone-fold"/>
    <property type="match status" value="1"/>
</dbReference>
<comment type="similarity">
    <text evidence="1">Belongs to the histone H2B family.</text>
</comment>
<evidence type="ECO:0000256" key="2">
    <source>
        <dbReference type="SAM" id="MobiDB-lite"/>
    </source>
</evidence>
<dbReference type="InterPro" id="IPR009072">
    <property type="entry name" value="Histone-fold"/>
</dbReference>
<feature type="region of interest" description="Disordered" evidence="2">
    <location>
        <begin position="1"/>
        <end position="25"/>
    </location>
</feature>
<name>A0ABR2LV22_9ASPA</name>
<dbReference type="PANTHER" id="PTHR23428">
    <property type="entry name" value="HISTONE H2B"/>
    <property type="match status" value="1"/>
</dbReference>
<dbReference type="CDD" id="cd22910">
    <property type="entry name" value="HFD_H2B"/>
    <property type="match status" value="1"/>
</dbReference>
<gene>
    <name evidence="3" type="primary">HIS2B</name>
    <name evidence="3" type="ORF">KSP40_PGU018588</name>
</gene>
<evidence type="ECO:0000313" key="3">
    <source>
        <dbReference type="EMBL" id="KAK8950273.1"/>
    </source>
</evidence>
<dbReference type="InterPro" id="IPR000558">
    <property type="entry name" value="Histone_H2B"/>
</dbReference>
<proteinExistence type="inferred from homology"/>
<dbReference type="PRINTS" id="PR00621">
    <property type="entry name" value="HISTONEH2B"/>
</dbReference>
<accession>A0ABR2LV22</accession>
<evidence type="ECO:0000313" key="4">
    <source>
        <dbReference type="Proteomes" id="UP001412067"/>
    </source>
</evidence>
<dbReference type="Proteomes" id="UP001412067">
    <property type="component" value="Unassembled WGS sequence"/>
</dbReference>
<evidence type="ECO:0000256" key="1">
    <source>
        <dbReference type="ARBA" id="ARBA00006846"/>
    </source>
</evidence>
<comment type="caution">
    <text evidence="3">The sequence shown here is derived from an EMBL/GenBank/DDBJ whole genome shotgun (WGS) entry which is preliminary data.</text>
</comment>